<evidence type="ECO:0000313" key="6">
    <source>
        <dbReference type="Proteomes" id="UP000024559"/>
    </source>
</evidence>
<evidence type="ECO:0000313" key="5">
    <source>
        <dbReference type="EMBL" id="ETW88854.1"/>
    </source>
</evidence>
<dbReference type="Pfam" id="PF00155">
    <property type="entry name" value="Aminotran_1_2"/>
    <property type="match status" value="1"/>
</dbReference>
<sequence>MEIIAPYRVSQRQNHFTSHQQGEIKKLNKEGKRVINLGRGNPDQPTFQPIVEEFLKASVKVKNQGYPPYGGKDSLKEAIISFYKSEYDVELSNDEVMIFSGLLVALTALPMVLANPEDIVLTPNPAFFGYDAGIKMAGAVNYPLPLTIENNFLPQYSSIPKEILEKSKLLFLNYPNNPTGAGANDEFFKETVAFAKENNLVVSHDFAYSDISFSGKSPSFLQAPGAKEVGIEIYTLSKTFNMAGFGIAFAVGNKEVISLLKGYIRASVGGTFGSVQDASTYALLYSEKERGQLQKLYKERRDLVLSLLEEHNIDVIKSEGTFFIWIKLPKTIDDITFVEEFLTKEQVALIPGSTFGEFGKGYIRLSLVSDLKTIQLGIEKLIAFLEKKRVI</sequence>
<dbReference type="EMBL" id="AZJT01000057">
    <property type="protein sequence ID" value="ETW88854.1"/>
    <property type="molecule type" value="Genomic_DNA"/>
</dbReference>
<dbReference type="SUPFAM" id="SSF53383">
    <property type="entry name" value="PLP-dependent transferases"/>
    <property type="match status" value="1"/>
</dbReference>
<dbReference type="Gene3D" id="3.40.640.10">
    <property type="entry name" value="Type I PLP-dependent aspartate aminotransferase-like (Major domain)"/>
    <property type="match status" value="1"/>
</dbReference>
<evidence type="ECO:0000256" key="2">
    <source>
        <dbReference type="ARBA" id="ARBA00022576"/>
    </source>
</evidence>
<dbReference type="PATRIC" id="fig|1433289.7.peg.1571"/>
<dbReference type="InterPro" id="IPR050881">
    <property type="entry name" value="LL-DAP_aminotransferase"/>
</dbReference>
<name>A0A0E2Q0P1_STRTR</name>
<keyword evidence="3 5" id="KW-0808">Transferase</keyword>
<dbReference type="PANTHER" id="PTHR42832">
    <property type="entry name" value="AMINO ACID AMINOTRANSFERASE"/>
    <property type="match status" value="1"/>
</dbReference>
<dbReference type="Gene3D" id="3.90.1150.10">
    <property type="entry name" value="Aspartate Aminotransferase, domain 1"/>
    <property type="match status" value="1"/>
</dbReference>
<evidence type="ECO:0000256" key="3">
    <source>
        <dbReference type="ARBA" id="ARBA00022679"/>
    </source>
</evidence>
<feature type="domain" description="Aminotransferase class I/classII large" evidence="4">
    <location>
        <begin position="33"/>
        <end position="375"/>
    </location>
</feature>
<reference evidence="6" key="1">
    <citation type="submission" date="2013-12" db="EMBL/GenBank/DDBJ databases">
        <title>Genome sequences of Streptococcus thermophilus strains MTH17CL396 and M17PTZA496 isolated from Fontina cheese in Valle d'Aosta region (Italy).</title>
        <authorList>
            <person name="Treu L."/>
            <person name="Giacomini A."/>
            <person name="Corich V."/>
            <person name="Vendramin V."/>
            <person name="Bovo B."/>
        </authorList>
    </citation>
    <scope>NUCLEOTIDE SEQUENCE [LARGE SCALE GENOMIC DNA]</scope>
    <source>
        <strain evidence="6">M17PTZA496</strain>
    </source>
</reference>
<dbReference type="HOGENOM" id="CLU_017584_4_5_9"/>
<keyword evidence="2 5" id="KW-0032">Aminotransferase</keyword>
<dbReference type="CDD" id="cd00609">
    <property type="entry name" value="AAT_like"/>
    <property type="match status" value="1"/>
</dbReference>
<dbReference type="GO" id="GO:0008483">
    <property type="term" value="F:transaminase activity"/>
    <property type="evidence" value="ECO:0007669"/>
    <property type="project" value="UniProtKB-KW"/>
</dbReference>
<dbReference type="InterPro" id="IPR015424">
    <property type="entry name" value="PyrdxlP-dep_Trfase"/>
</dbReference>
<gene>
    <name evidence="5" type="ORF">X841_07610</name>
</gene>
<evidence type="ECO:0000256" key="1">
    <source>
        <dbReference type="ARBA" id="ARBA00001933"/>
    </source>
</evidence>
<dbReference type="Proteomes" id="UP000024559">
    <property type="component" value="Chromosome"/>
</dbReference>
<dbReference type="PANTHER" id="PTHR42832:SF3">
    <property type="entry name" value="L-GLUTAMINE--4-(METHYLSULFANYL)-2-OXOBUTANOATE AMINOTRANSFERASE"/>
    <property type="match status" value="1"/>
</dbReference>
<organism evidence="5 6">
    <name type="scientific">Streptococcus thermophilus M17PTZA496</name>
    <dbReference type="NCBI Taxonomy" id="1433289"/>
    <lineage>
        <taxon>Bacteria</taxon>
        <taxon>Bacillati</taxon>
        <taxon>Bacillota</taxon>
        <taxon>Bacilli</taxon>
        <taxon>Lactobacillales</taxon>
        <taxon>Streptococcaceae</taxon>
        <taxon>Streptococcus</taxon>
    </lineage>
</organism>
<dbReference type="GO" id="GO:0030170">
    <property type="term" value="F:pyridoxal phosphate binding"/>
    <property type="evidence" value="ECO:0007669"/>
    <property type="project" value="InterPro"/>
</dbReference>
<dbReference type="InterPro" id="IPR004839">
    <property type="entry name" value="Aminotransferase_I/II_large"/>
</dbReference>
<dbReference type="RefSeq" id="WP_023909783.1">
    <property type="nucleotide sequence ID" value="NZ_CM002372.1"/>
</dbReference>
<protein>
    <submittedName>
        <fullName evidence="5">Aminotransferase</fullName>
    </submittedName>
</protein>
<comment type="cofactor">
    <cofactor evidence="1">
        <name>pyridoxal 5'-phosphate</name>
        <dbReference type="ChEBI" id="CHEBI:597326"/>
    </cofactor>
</comment>
<comment type="caution">
    <text evidence="5">The sequence shown here is derived from an EMBL/GenBank/DDBJ whole genome shotgun (WGS) entry which is preliminary data.</text>
</comment>
<evidence type="ECO:0000259" key="4">
    <source>
        <dbReference type="Pfam" id="PF00155"/>
    </source>
</evidence>
<accession>A0A0E2Q0P1</accession>
<dbReference type="InterPro" id="IPR015421">
    <property type="entry name" value="PyrdxlP-dep_Trfase_major"/>
</dbReference>
<dbReference type="AlphaFoldDB" id="A0A0E2Q0P1"/>
<dbReference type="InterPro" id="IPR015422">
    <property type="entry name" value="PyrdxlP-dep_Trfase_small"/>
</dbReference>
<proteinExistence type="predicted"/>